<dbReference type="InterPro" id="IPR036282">
    <property type="entry name" value="Glutathione-S-Trfase_C_sf"/>
</dbReference>
<dbReference type="InterPro" id="IPR036249">
    <property type="entry name" value="Thioredoxin-like_sf"/>
</dbReference>
<name>A0A9P9EZC2_9HYPO</name>
<dbReference type="SUPFAM" id="SSF47616">
    <property type="entry name" value="GST C-terminal domain-like"/>
    <property type="match status" value="1"/>
</dbReference>
<organism evidence="4 5">
    <name type="scientific">Dactylonectria macrodidyma</name>
    <dbReference type="NCBI Taxonomy" id="307937"/>
    <lineage>
        <taxon>Eukaryota</taxon>
        <taxon>Fungi</taxon>
        <taxon>Dikarya</taxon>
        <taxon>Ascomycota</taxon>
        <taxon>Pezizomycotina</taxon>
        <taxon>Sordariomycetes</taxon>
        <taxon>Hypocreomycetidae</taxon>
        <taxon>Hypocreales</taxon>
        <taxon>Nectriaceae</taxon>
        <taxon>Dactylonectria</taxon>
    </lineage>
</organism>
<feature type="domain" description="GST C-terminal" evidence="3">
    <location>
        <begin position="94"/>
        <end position="221"/>
    </location>
</feature>
<dbReference type="AlphaFoldDB" id="A0A9P9EZC2"/>
<feature type="domain" description="GST N-terminal" evidence="2">
    <location>
        <begin position="1"/>
        <end position="89"/>
    </location>
</feature>
<dbReference type="EMBL" id="JAGMUV010000007">
    <property type="protein sequence ID" value="KAH7148350.1"/>
    <property type="molecule type" value="Genomic_DNA"/>
</dbReference>
<evidence type="ECO:0000313" key="5">
    <source>
        <dbReference type="Proteomes" id="UP000738349"/>
    </source>
</evidence>
<dbReference type="PANTHER" id="PTHR44051">
    <property type="entry name" value="GLUTATHIONE S-TRANSFERASE-RELATED"/>
    <property type="match status" value="1"/>
</dbReference>
<comment type="caution">
    <text evidence="4">The sequence shown here is derived from an EMBL/GenBank/DDBJ whole genome shotgun (WGS) entry which is preliminary data.</text>
</comment>
<dbReference type="InterPro" id="IPR040079">
    <property type="entry name" value="Glutathione_S-Trfase"/>
</dbReference>
<dbReference type="SUPFAM" id="SSF52833">
    <property type="entry name" value="Thioredoxin-like"/>
    <property type="match status" value="1"/>
</dbReference>
<dbReference type="Proteomes" id="UP000738349">
    <property type="component" value="Unassembled WGS sequence"/>
</dbReference>
<comment type="similarity">
    <text evidence="1">Belongs to the GST superfamily.</text>
</comment>
<accession>A0A9P9EZC2</accession>
<dbReference type="Pfam" id="PF00043">
    <property type="entry name" value="GST_C"/>
    <property type="match status" value="1"/>
</dbReference>
<dbReference type="SFLD" id="SFLDG00358">
    <property type="entry name" value="Main_(cytGST)"/>
    <property type="match status" value="1"/>
</dbReference>
<dbReference type="InterPro" id="IPR004045">
    <property type="entry name" value="Glutathione_S-Trfase_N"/>
</dbReference>
<reference evidence="4" key="1">
    <citation type="journal article" date="2021" name="Nat. Commun.">
        <title>Genetic determinants of endophytism in the Arabidopsis root mycobiome.</title>
        <authorList>
            <person name="Mesny F."/>
            <person name="Miyauchi S."/>
            <person name="Thiergart T."/>
            <person name="Pickel B."/>
            <person name="Atanasova L."/>
            <person name="Karlsson M."/>
            <person name="Huettel B."/>
            <person name="Barry K.W."/>
            <person name="Haridas S."/>
            <person name="Chen C."/>
            <person name="Bauer D."/>
            <person name="Andreopoulos W."/>
            <person name="Pangilinan J."/>
            <person name="LaButti K."/>
            <person name="Riley R."/>
            <person name="Lipzen A."/>
            <person name="Clum A."/>
            <person name="Drula E."/>
            <person name="Henrissat B."/>
            <person name="Kohler A."/>
            <person name="Grigoriev I.V."/>
            <person name="Martin F.M."/>
            <person name="Hacquard S."/>
        </authorList>
    </citation>
    <scope>NUCLEOTIDE SEQUENCE</scope>
    <source>
        <strain evidence="4">MPI-CAGE-AT-0147</strain>
    </source>
</reference>
<dbReference type="CDD" id="cd03188">
    <property type="entry name" value="GST_C_Beta"/>
    <property type="match status" value="1"/>
</dbReference>
<evidence type="ECO:0000259" key="3">
    <source>
        <dbReference type="PROSITE" id="PS50405"/>
    </source>
</evidence>
<evidence type="ECO:0000313" key="4">
    <source>
        <dbReference type="EMBL" id="KAH7148350.1"/>
    </source>
</evidence>
<sequence length="221" mass="24626">MPNLILYRVNGSCAFVAHAILLHFGIPFSTVEMKFGPDGVESVDGTISHAEYLRVHHKGYVPALDVDGEVITELPAILNYLSSVAPERRLFSDDGLGRARVSEWLNWLSGSLHALGFGMVLRPARFSDDPAVLDLIQAKGKAFVRECFARIDGKAKDTHFLVGDDLTAADFYVYIFSRWAEAAGIDLKAEYANYYRFVRQMESVEGVKKAIEAEGLDFKYL</sequence>
<dbReference type="SFLD" id="SFLDS00019">
    <property type="entry name" value="Glutathione_Transferase_(cytos"/>
    <property type="match status" value="1"/>
</dbReference>
<evidence type="ECO:0000256" key="1">
    <source>
        <dbReference type="ARBA" id="ARBA00007409"/>
    </source>
</evidence>
<dbReference type="InterPro" id="IPR010987">
    <property type="entry name" value="Glutathione-S-Trfase_C-like"/>
</dbReference>
<dbReference type="Pfam" id="PF13409">
    <property type="entry name" value="GST_N_2"/>
    <property type="match status" value="1"/>
</dbReference>
<proteinExistence type="inferred from homology"/>
<dbReference type="CDD" id="cd03057">
    <property type="entry name" value="GST_N_Beta"/>
    <property type="match status" value="1"/>
</dbReference>
<protein>
    <submittedName>
        <fullName evidence="4">Glutathione S-transferase</fullName>
    </submittedName>
</protein>
<dbReference type="Gene3D" id="1.20.1050.10">
    <property type="match status" value="1"/>
</dbReference>
<dbReference type="PROSITE" id="PS50404">
    <property type="entry name" value="GST_NTER"/>
    <property type="match status" value="1"/>
</dbReference>
<gene>
    <name evidence="4" type="ORF">EDB81DRAFT_792065</name>
</gene>
<dbReference type="OrthoDB" id="2309723at2759"/>
<dbReference type="InterPro" id="IPR004046">
    <property type="entry name" value="GST_C"/>
</dbReference>
<evidence type="ECO:0000259" key="2">
    <source>
        <dbReference type="PROSITE" id="PS50404"/>
    </source>
</evidence>
<dbReference type="PANTHER" id="PTHR44051:SF8">
    <property type="entry name" value="GLUTATHIONE S-TRANSFERASE GSTA"/>
    <property type="match status" value="1"/>
</dbReference>
<dbReference type="Gene3D" id="3.40.30.10">
    <property type="entry name" value="Glutaredoxin"/>
    <property type="match status" value="1"/>
</dbReference>
<dbReference type="PROSITE" id="PS50405">
    <property type="entry name" value="GST_CTER"/>
    <property type="match status" value="1"/>
</dbReference>
<keyword evidence="5" id="KW-1185">Reference proteome</keyword>